<evidence type="ECO:0000256" key="1">
    <source>
        <dbReference type="ARBA" id="ARBA00004496"/>
    </source>
</evidence>
<dbReference type="Proteomes" id="UP000663699">
    <property type="component" value="Chromosome 14"/>
</dbReference>
<keyword evidence="6" id="KW-0271">Exosome</keyword>
<evidence type="ECO:0000256" key="3">
    <source>
        <dbReference type="ARBA" id="ARBA00006678"/>
    </source>
</evidence>
<dbReference type="GO" id="GO:0000176">
    <property type="term" value="C:nuclear exosome (RNase complex)"/>
    <property type="evidence" value="ECO:0007669"/>
    <property type="project" value="TreeGrafter"/>
</dbReference>
<evidence type="ECO:0000256" key="7">
    <source>
        <dbReference type="ARBA" id="ARBA00022884"/>
    </source>
</evidence>
<name>A0A899FYC8_9ASCO</name>
<dbReference type="GO" id="GO:0003723">
    <property type="term" value="F:RNA binding"/>
    <property type="evidence" value="ECO:0007669"/>
    <property type="project" value="UniProtKB-KW"/>
</dbReference>
<dbReference type="GO" id="GO:0016075">
    <property type="term" value="P:rRNA catabolic process"/>
    <property type="evidence" value="ECO:0007669"/>
    <property type="project" value="TreeGrafter"/>
</dbReference>
<evidence type="ECO:0000256" key="4">
    <source>
        <dbReference type="ARBA" id="ARBA00022490"/>
    </source>
</evidence>
<dbReference type="Pfam" id="PF01138">
    <property type="entry name" value="RNase_PH"/>
    <property type="match status" value="1"/>
</dbReference>
<dbReference type="OrthoDB" id="2504340at2759"/>
<dbReference type="GO" id="GO:0034475">
    <property type="term" value="P:U4 snRNA 3'-end processing"/>
    <property type="evidence" value="ECO:0007669"/>
    <property type="project" value="TreeGrafter"/>
</dbReference>
<dbReference type="GO" id="GO:0005730">
    <property type="term" value="C:nucleolus"/>
    <property type="evidence" value="ECO:0007669"/>
    <property type="project" value="UniProtKB-SubCell"/>
</dbReference>
<dbReference type="GO" id="GO:0000177">
    <property type="term" value="C:cytoplasmic exosome (RNase complex)"/>
    <property type="evidence" value="ECO:0007669"/>
    <property type="project" value="TreeGrafter"/>
</dbReference>
<keyword evidence="8" id="KW-0539">Nucleus</keyword>
<evidence type="ECO:0000313" key="10">
    <source>
        <dbReference type="EMBL" id="QSL66801.1"/>
    </source>
</evidence>
<evidence type="ECO:0000256" key="8">
    <source>
        <dbReference type="ARBA" id="ARBA00023242"/>
    </source>
</evidence>
<dbReference type="GO" id="GO:0071051">
    <property type="term" value="P:poly(A)-dependent snoRNA 3'-end processing"/>
    <property type="evidence" value="ECO:0007669"/>
    <property type="project" value="TreeGrafter"/>
</dbReference>
<dbReference type="InterPro" id="IPR001247">
    <property type="entry name" value="ExoRNase_PH_dom1"/>
</dbReference>
<comment type="similarity">
    <text evidence="3">Belongs to the RNase PH family.</text>
</comment>
<keyword evidence="5" id="KW-0698">rRNA processing</keyword>
<dbReference type="PANTHER" id="PTHR11953:SF2">
    <property type="entry name" value="EXOSOME COMPLEX COMPONENT MTR3"/>
    <property type="match status" value="1"/>
</dbReference>
<dbReference type="InterPro" id="IPR020568">
    <property type="entry name" value="Ribosomal_Su5_D2-typ_SF"/>
</dbReference>
<gene>
    <name evidence="10" type="ORF">MERGE_001188</name>
</gene>
<evidence type="ECO:0000256" key="2">
    <source>
        <dbReference type="ARBA" id="ARBA00004604"/>
    </source>
</evidence>
<dbReference type="Gene3D" id="3.30.230.70">
    <property type="entry name" value="GHMP Kinase, N-terminal domain"/>
    <property type="match status" value="1"/>
</dbReference>
<sequence length="269" mass="30316">MSERRTASGTVISDVPVFIEDLNGEKRAKIERTRPPNESRKIYMKTGLITKADGSAYLEQERIKMVSAVYGPQQFRKATSFHSSARLNCEVKYASFALKQRYSHNREIMEKNMSMHLEAAISPSIQLDTLPKSIIYLYVFILEADGETSTLAAAITCASAAIADASIECIDLVTGSAAVINRERRLVMDPTDDDEIGKMFSVVVGYMAVKDELTELWSYGLGLDSKDESRIDYIIHRCISMASDYRFVLNNAIMQKLEEQLRLNELMQK</sequence>
<dbReference type="InterPro" id="IPR027408">
    <property type="entry name" value="PNPase/RNase_PH_dom_sf"/>
</dbReference>
<organism evidence="10 11">
    <name type="scientific">Pneumocystis wakefieldiae</name>
    <dbReference type="NCBI Taxonomy" id="38082"/>
    <lineage>
        <taxon>Eukaryota</taxon>
        <taxon>Fungi</taxon>
        <taxon>Dikarya</taxon>
        <taxon>Ascomycota</taxon>
        <taxon>Taphrinomycotina</taxon>
        <taxon>Pneumocystomycetes</taxon>
        <taxon>Pneumocystaceae</taxon>
        <taxon>Pneumocystis</taxon>
    </lineage>
</organism>
<evidence type="ECO:0000256" key="6">
    <source>
        <dbReference type="ARBA" id="ARBA00022835"/>
    </source>
</evidence>
<keyword evidence="11" id="KW-1185">Reference proteome</keyword>
<dbReference type="PANTHER" id="PTHR11953">
    <property type="entry name" value="EXOSOME COMPLEX COMPONENT"/>
    <property type="match status" value="1"/>
</dbReference>
<evidence type="ECO:0000256" key="5">
    <source>
        <dbReference type="ARBA" id="ARBA00022552"/>
    </source>
</evidence>
<evidence type="ECO:0000259" key="9">
    <source>
        <dbReference type="Pfam" id="PF01138"/>
    </source>
</evidence>
<accession>A0A899FYC8</accession>
<dbReference type="InterPro" id="IPR050080">
    <property type="entry name" value="RNase_PH"/>
</dbReference>
<evidence type="ECO:0000313" key="11">
    <source>
        <dbReference type="Proteomes" id="UP000663699"/>
    </source>
</evidence>
<dbReference type="AlphaFoldDB" id="A0A899FYC8"/>
<protein>
    <recommendedName>
        <fullName evidence="9">Exoribonuclease phosphorolytic domain-containing protein</fullName>
    </recommendedName>
</protein>
<dbReference type="GO" id="GO:0006364">
    <property type="term" value="P:rRNA processing"/>
    <property type="evidence" value="ECO:0007669"/>
    <property type="project" value="UniProtKB-KW"/>
</dbReference>
<dbReference type="EMBL" id="CP054545">
    <property type="protein sequence ID" value="QSL66801.1"/>
    <property type="molecule type" value="Genomic_DNA"/>
</dbReference>
<keyword evidence="4" id="KW-0963">Cytoplasm</keyword>
<proteinExistence type="inferred from homology"/>
<keyword evidence="7" id="KW-0694">RNA-binding</keyword>
<dbReference type="SUPFAM" id="SSF54211">
    <property type="entry name" value="Ribosomal protein S5 domain 2-like"/>
    <property type="match status" value="1"/>
</dbReference>
<dbReference type="GO" id="GO:0071028">
    <property type="term" value="P:nuclear mRNA surveillance"/>
    <property type="evidence" value="ECO:0007669"/>
    <property type="project" value="TreeGrafter"/>
</dbReference>
<feature type="domain" description="Exoribonuclease phosphorolytic" evidence="9">
    <location>
        <begin position="38"/>
        <end position="168"/>
    </location>
</feature>
<reference evidence="10" key="1">
    <citation type="submission" date="2020-06" db="EMBL/GenBank/DDBJ databases">
        <title>Genomes of multiple members of Pneumocystis genus reveal paths to human pathogen Pneumocystis jirovecii.</title>
        <authorList>
            <person name="Cisse O.H."/>
            <person name="Ma L."/>
            <person name="Dekker J."/>
            <person name="Khil P."/>
            <person name="Jo J."/>
            <person name="Brenchley J."/>
            <person name="Blair R."/>
            <person name="Pahar B."/>
            <person name="Chabe M."/>
            <person name="Van Rompay K.A."/>
            <person name="Keesler R."/>
            <person name="Sukura A."/>
            <person name="Hirsch V."/>
            <person name="Kutty G."/>
            <person name="Liu Y."/>
            <person name="Peng L."/>
            <person name="Chen J."/>
            <person name="Song J."/>
            <person name="Weissenbacher-Lang C."/>
            <person name="Xu J."/>
            <person name="Upham N.S."/>
            <person name="Stajich J.E."/>
            <person name="Cuomo C.A."/>
            <person name="Cushion M.T."/>
            <person name="Kovacs J.A."/>
        </authorList>
    </citation>
    <scope>NUCLEOTIDE SEQUENCE</scope>
    <source>
        <strain evidence="10">2A</strain>
    </source>
</reference>
<comment type="subcellular location">
    <subcellularLocation>
        <location evidence="1">Cytoplasm</location>
    </subcellularLocation>
    <subcellularLocation>
        <location evidence="2">Nucleus</location>
        <location evidence="2">Nucleolus</location>
    </subcellularLocation>
</comment>